<organism evidence="15 16">
    <name type="scientific">Arctia plantaginis</name>
    <name type="common">Wood tiger moth</name>
    <name type="synonym">Phalaena plantaginis</name>
    <dbReference type="NCBI Taxonomy" id="874455"/>
    <lineage>
        <taxon>Eukaryota</taxon>
        <taxon>Metazoa</taxon>
        <taxon>Ecdysozoa</taxon>
        <taxon>Arthropoda</taxon>
        <taxon>Hexapoda</taxon>
        <taxon>Insecta</taxon>
        <taxon>Pterygota</taxon>
        <taxon>Neoptera</taxon>
        <taxon>Endopterygota</taxon>
        <taxon>Lepidoptera</taxon>
        <taxon>Glossata</taxon>
        <taxon>Ditrysia</taxon>
        <taxon>Noctuoidea</taxon>
        <taxon>Erebidae</taxon>
        <taxon>Arctiinae</taxon>
        <taxon>Arctia</taxon>
    </lineage>
</organism>
<dbReference type="InterPro" id="IPR026516">
    <property type="entry name" value="THAP1/10"/>
</dbReference>
<evidence type="ECO:0000256" key="12">
    <source>
        <dbReference type="PROSITE-ProRule" id="PRU00309"/>
    </source>
</evidence>
<evidence type="ECO:0000256" key="13">
    <source>
        <dbReference type="SAM" id="MobiDB-lite"/>
    </source>
</evidence>
<keyword evidence="6" id="KW-0805">Transcription regulation</keyword>
<evidence type="ECO:0000259" key="14">
    <source>
        <dbReference type="PROSITE" id="PS50950"/>
    </source>
</evidence>
<feature type="region of interest" description="Disordered" evidence="13">
    <location>
        <begin position="366"/>
        <end position="387"/>
    </location>
</feature>
<dbReference type="PROSITE" id="PS50950">
    <property type="entry name" value="ZF_THAP"/>
    <property type="match status" value="1"/>
</dbReference>
<evidence type="ECO:0000256" key="10">
    <source>
        <dbReference type="ARBA" id="ARBA00023242"/>
    </source>
</evidence>
<dbReference type="PANTHER" id="PTHR46600:SF1">
    <property type="entry name" value="THAP DOMAIN-CONTAINING PROTEIN 1"/>
    <property type="match status" value="1"/>
</dbReference>
<dbReference type="GO" id="GO:0005654">
    <property type="term" value="C:nucleoplasm"/>
    <property type="evidence" value="ECO:0007669"/>
    <property type="project" value="UniProtKB-SubCell"/>
</dbReference>
<dbReference type="GO" id="GO:0008270">
    <property type="term" value="F:zinc ion binding"/>
    <property type="evidence" value="ECO:0007669"/>
    <property type="project" value="UniProtKB-KW"/>
</dbReference>
<accession>A0A8S1BED1</accession>
<gene>
    <name evidence="15" type="ORF">APLA_LOCUS17317</name>
</gene>
<evidence type="ECO:0000256" key="6">
    <source>
        <dbReference type="ARBA" id="ARBA00023015"/>
    </source>
</evidence>
<comment type="subcellular location">
    <subcellularLocation>
        <location evidence="1">Nucleus</location>
        <location evidence="1">Nucleoplasm</location>
    </subcellularLocation>
</comment>
<dbReference type="SMART" id="SM00692">
    <property type="entry name" value="DM3"/>
    <property type="match status" value="1"/>
</dbReference>
<dbReference type="InterPro" id="IPR006612">
    <property type="entry name" value="THAP_Znf"/>
</dbReference>
<evidence type="ECO:0000256" key="5">
    <source>
        <dbReference type="ARBA" id="ARBA00022833"/>
    </source>
</evidence>
<reference evidence="15 16" key="1">
    <citation type="submission" date="2020-04" db="EMBL/GenBank/DDBJ databases">
        <authorList>
            <person name="Wallbank WR R."/>
            <person name="Pardo Diaz C."/>
            <person name="Kozak K."/>
            <person name="Martin S."/>
            <person name="Jiggins C."/>
            <person name="Moest M."/>
            <person name="Warren A I."/>
            <person name="Byers J.R.P. K."/>
            <person name="Montejo-Kovacevich G."/>
            <person name="Yen C E."/>
        </authorList>
    </citation>
    <scope>NUCLEOTIDE SEQUENCE [LARGE SCALE GENOMIC DNA]</scope>
</reference>
<name>A0A8S1BED1_ARCPL</name>
<evidence type="ECO:0000256" key="8">
    <source>
        <dbReference type="ARBA" id="ARBA00023125"/>
    </source>
</evidence>
<evidence type="ECO:0000313" key="15">
    <source>
        <dbReference type="EMBL" id="CAB3261109.1"/>
    </source>
</evidence>
<keyword evidence="4 12" id="KW-0863">Zinc-finger</keyword>
<dbReference type="SUPFAM" id="SSF57716">
    <property type="entry name" value="Glucocorticoid receptor-like (DNA-binding domain)"/>
    <property type="match status" value="1"/>
</dbReference>
<dbReference type="InterPro" id="IPR038441">
    <property type="entry name" value="THAP_Znf_sf"/>
</dbReference>
<dbReference type="PANTHER" id="PTHR46600">
    <property type="entry name" value="THAP DOMAIN-CONTAINING"/>
    <property type="match status" value="1"/>
</dbReference>
<evidence type="ECO:0000256" key="9">
    <source>
        <dbReference type="ARBA" id="ARBA00023163"/>
    </source>
</evidence>
<feature type="compositionally biased region" description="Acidic residues" evidence="13">
    <location>
        <begin position="367"/>
        <end position="381"/>
    </location>
</feature>
<comment type="caution">
    <text evidence="15">The sequence shown here is derived from an EMBL/GenBank/DDBJ whole genome shotgun (WGS) entry which is preliminary data.</text>
</comment>
<feature type="region of interest" description="Disordered" evidence="13">
    <location>
        <begin position="465"/>
        <end position="485"/>
    </location>
</feature>
<feature type="domain" description="THAP-type" evidence="14">
    <location>
        <begin position="1"/>
        <end position="85"/>
    </location>
</feature>
<evidence type="ECO:0000313" key="16">
    <source>
        <dbReference type="Proteomes" id="UP000494256"/>
    </source>
</evidence>
<evidence type="ECO:0000256" key="3">
    <source>
        <dbReference type="ARBA" id="ARBA00022723"/>
    </source>
</evidence>
<evidence type="ECO:0000256" key="2">
    <source>
        <dbReference type="ARBA" id="ARBA00006177"/>
    </source>
</evidence>
<dbReference type="SMART" id="SM00980">
    <property type="entry name" value="THAP"/>
    <property type="match status" value="1"/>
</dbReference>
<comment type="similarity">
    <text evidence="2">Belongs to the THAP1 family.</text>
</comment>
<feature type="region of interest" description="Disordered" evidence="13">
    <location>
        <begin position="158"/>
        <end position="194"/>
    </location>
</feature>
<protein>
    <recommendedName>
        <fullName evidence="14">THAP-type domain-containing protein</fullName>
    </recommendedName>
</protein>
<keyword evidence="8 12" id="KW-0238">DNA-binding</keyword>
<dbReference type="Pfam" id="PF05485">
    <property type="entry name" value="THAP"/>
    <property type="match status" value="1"/>
</dbReference>
<dbReference type="Proteomes" id="UP000494256">
    <property type="component" value="Unassembled WGS sequence"/>
</dbReference>
<keyword evidence="3" id="KW-0479">Metal-binding</keyword>
<dbReference type="Gene3D" id="6.20.210.20">
    <property type="entry name" value="THAP domain"/>
    <property type="match status" value="1"/>
</dbReference>
<keyword evidence="7" id="KW-0175">Coiled coil</keyword>
<proteinExistence type="inferred from homology"/>
<dbReference type="OrthoDB" id="7376849at2759"/>
<dbReference type="EMBL" id="CADEBD010000959">
    <property type="protein sequence ID" value="CAB3261109.1"/>
    <property type="molecule type" value="Genomic_DNA"/>
</dbReference>
<sequence>MPYCAVSNCSNKSSSDNIKNGGISYHVFPQYQSIRKLWILATGKKNWSPNKYNTICSMHFQANDFKIKDVGRKRKLHKWAYPTIEVWNLPKSSCLPPNKAVIADRERKDMSCLVEDKKSTLIRPLISKTTLSSKDEAKELNQIVALRIQHVEKVQNCQTAEKSAEEPEPQVQEVHEIEDRDPASNSVDKSAAEQVQEIPEGKMIIARVYHYFKNEYEILKAFTGNHWKMNPLANYLQRTAEATGVSAQAVTMIVEDKKNYAGSEHVPVQEKGDEKEPEVDSNDEGRSSPLTFDMSAGGIKIKVEHIDEKESQLDCANESEALKPVRRRATGSSVRSKPSDEEQLPFPSPIQLRVHGVMETEYKIESADDECPPTIEDDPLETGDSADHENVALTLSKIKEESDDDTEMLTLDCANESEALKPVRRRATGSSVRSKPSDEEQLPFPSPIQLRVHRVMETEYKIESADDECPPTIEDDPLETGDSADHENVALTLSKIKEESDDDTEMLTMEQSINIMICDALQTSVATVHVKAEPSSPAD</sequence>
<keyword evidence="10" id="KW-0539">Nucleus</keyword>
<feature type="region of interest" description="Disordered" evidence="13">
    <location>
        <begin position="261"/>
        <end position="293"/>
    </location>
</feature>
<dbReference type="GO" id="GO:0043565">
    <property type="term" value="F:sequence-specific DNA binding"/>
    <property type="evidence" value="ECO:0007669"/>
    <property type="project" value="InterPro"/>
</dbReference>
<feature type="region of interest" description="Disordered" evidence="13">
    <location>
        <begin position="420"/>
        <end position="444"/>
    </location>
</feature>
<evidence type="ECO:0000256" key="4">
    <source>
        <dbReference type="ARBA" id="ARBA00022771"/>
    </source>
</evidence>
<dbReference type="AlphaFoldDB" id="A0A8S1BED1"/>
<keyword evidence="11" id="KW-0131">Cell cycle</keyword>
<keyword evidence="5" id="KW-0862">Zinc</keyword>
<keyword evidence="9" id="KW-0804">Transcription</keyword>
<feature type="compositionally biased region" description="Basic and acidic residues" evidence="13">
    <location>
        <begin position="173"/>
        <end position="182"/>
    </location>
</feature>
<feature type="compositionally biased region" description="Acidic residues" evidence="13">
    <location>
        <begin position="465"/>
        <end position="479"/>
    </location>
</feature>
<evidence type="ECO:0000256" key="1">
    <source>
        <dbReference type="ARBA" id="ARBA00004642"/>
    </source>
</evidence>
<evidence type="ECO:0000256" key="11">
    <source>
        <dbReference type="ARBA" id="ARBA00023306"/>
    </source>
</evidence>
<feature type="region of interest" description="Disordered" evidence="13">
    <location>
        <begin position="312"/>
        <end position="346"/>
    </location>
</feature>
<evidence type="ECO:0000256" key="7">
    <source>
        <dbReference type="ARBA" id="ARBA00023054"/>
    </source>
</evidence>